<dbReference type="RefSeq" id="WP_314516175.1">
    <property type="nucleotide sequence ID" value="NZ_JASJOU010000012.1"/>
</dbReference>
<dbReference type="PROSITE" id="PS51257">
    <property type="entry name" value="PROKAR_LIPOPROTEIN"/>
    <property type="match status" value="1"/>
</dbReference>
<sequence length="267" mass="30366">MKYIVSFLAILSFFSCNSTRKATSPINQYYTNNVVINEQKDVTISKSSGGKLIFEGSNNLIEVIQKNVTFFDQCHDVIIIQGNNNSIKLYNTNIVDLRGKGSDTCIIVGNHQKYIVDFANAILIQSKHIKTDTIKLSEPLFKIGEYSNDFRENADRVVTLKYFNEPVSIKYAFDYFTAEIKSGNIQFYYELAELYLYGIGTEISTAKAINLYEYAAVKNHVLSIRQLGDIYANGTFDYPKNLKLAVYYYKVGSQLGDTYCKDMLSNK</sequence>
<dbReference type="InterPro" id="IPR011990">
    <property type="entry name" value="TPR-like_helical_dom_sf"/>
</dbReference>
<dbReference type="AlphaFoldDB" id="A0AAE3RBX3"/>
<dbReference type="SUPFAM" id="SSF81901">
    <property type="entry name" value="HCP-like"/>
    <property type="match status" value="1"/>
</dbReference>
<evidence type="ECO:0000313" key="1">
    <source>
        <dbReference type="EMBL" id="MDJ1504668.1"/>
    </source>
</evidence>
<dbReference type="Pfam" id="PF08238">
    <property type="entry name" value="Sel1"/>
    <property type="match status" value="2"/>
</dbReference>
<keyword evidence="2" id="KW-1185">Reference proteome</keyword>
<dbReference type="Gene3D" id="1.25.40.10">
    <property type="entry name" value="Tetratricopeptide repeat domain"/>
    <property type="match status" value="1"/>
</dbReference>
<evidence type="ECO:0000313" key="2">
    <source>
        <dbReference type="Proteomes" id="UP001232063"/>
    </source>
</evidence>
<protein>
    <submittedName>
        <fullName evidence="1">Tetratricopeptide repeat protein</fullName>
    </submittedName>
</protein>
<dbReference type="PANTHER" id="PTHR43628">
    <property type="entry name" value="ACTIVATOR OF C KINASE PROTEIN 1-RELATED"/>
    <property type="match status" value="1"/>
</dbReference>
<gene>
    <name evidence="1" type="ORF">QNI22_28665</name>
</gene>
<organism evidence="1 2">
    <name type="scientific">Xanthocytophaga agilis</name>
    <dbReference type="NCBI Taxonomy" id="3048010"/>
    <lineage>
        <taxon>Bacteria</taxon>
        <taxon>Pseudomonadati</taxon>
        <taxon>Bacteroidota</taxon>
        <taxon>Cytophagia</taxon>
        <taxon>Cytophagales</taxon>
        <taxon>Rhodocytophagaceae</taxon>
        <taxon>Xanthocytophaga</taxon>
    </lineage>
</organism>
<reference evidence="1" key="1">
    <citation type="submission" date="2023-05" db="EMBL/GenBank/DDBJ databases">
        <authorList>
            <person name="Zhang X."/>
        </authorList>
    </citation>
    <scope>NUCLEOTIDE SEQUENCE</scope>
    <source>
        <strain evidence="1">BD1B2-1</strain>
    </source>
</reference>
<dbReference type="InterPro" id="IPR052945">
    <property type="entry name" value="Mitotic_Regulator"/>
</dbReference>
<dbReference type="InterPro" id="IPR006597">
    <property type="entry name" value="Sel1-like"/>
</dbReference>
<dbReference type="PANTHER" id="PTHR43628:SF1">
    <property type="entry name" value="CHITIN SYNTHASE REGULATORY FACTOR 2-RELATED"/>
    <property type="match status" value="1"/>
</dbReference>
<accession>A0AAE3RBX3</accession>
<proteinExistence type="predicted"/>
<dbReference type="SMART" id="SM00671">
    <property type="entry name" value="SEL1"/>
    <property type="match status" value="2"/>
</dbReference>
<dbReference type="Proteomes" id="UP001232063">
    <property type="component" value="Unassembled WGS sequence"/>
</dbReference>
<comment type="caution">
    <text evidence="1">The sequence shown here is derived from an EMBL/GenBank/DDBJ whole genome shotgun (WGS) entry which is preliminary data.</text>
</comment>
<dbReference type="EMBL" id="JASJOU010000012">
    <property type="protein sequence ID" value="MDJ1504668.1"/>
    <property type="molecule type" value="Genomic_DNA"/>
</dbReference>
<name>A0AAE3RBX3_9BACT</name>